<reference evidence="1" key="1">
    <citation type="submission" date="2021-06" db="EMBL/GenBank/DDBJ databases">
        <authorList>
            <person name="Gannon L."/>
            <person name="Redgwell R T."/>
            <person name="Michniewski S."/>
            <person name="Harrison D C."/>
            <person name="Millard A."/>
        </authorList>
    </citation>
    <scope>NUCLEOTIDE SEQUENCE</scope>
</reference>
<evidence type="ECO:0000313" key="1">
    <source>
        <dbReference type="EMBL" id="CAG7581495.1"/>
    </source>
</evidence>
<accession>A0A8D9FSH7</accession>
<protein>
    <submittedName>
        <fullName evidence="1">Uncharacterized protein</fullName>
    </submittedName>
</protein>
<dbReference type="EMBL" id="OU342829">
    <property type="protein sequence ID" value="CAG7581495.1"/>
    <property type="molecule type" value="Genomic_DNA"/>
</dbReference>
<sequence length="97" mass="11367">MSYKKRYEIGDIVDVKFSRSTVEDCNLTMGKKPGIDYEDDGGDFITLKAFGSVMDTFGVVSRIKTEWVRSKELDVHNKYCNFNKKYNRERRLKNLLN</sequence>
<name>A0A8D9FSH7_9VIRU</name>
<proteinExistence type="predicted"/>
<gene>
    <name evidence="1" type="ORF">SLAVMIC_00870</name>
</gene>
<organism evidence="1">
    <name type="scientific">uncultured marine phage</name>
    <dbReference type="NCBI Taxonomy" id="707152"/>
    <lineage>
        <taxon>Viruses</taxon>
        <taxon>environmental samples</taxon>
    </lineage>
</organism>